<comment type="caution">
    <text evidence="2">The sequence shown here is derived from an EMBL/GenBank/DDBJ whole genome shotgun (WGS) entry which is preliminary data.</text>
</comment>
<dbReference type="EMBL" id="MCRJ01000001">
    <property type="protein sequence ID" value="ODN72634.1"/>
    <property type="molecule type" value="Genomic_DNA"/>
</dbReference>
<dbReference type="EC" id="1.1.1.30" evidence="2"/>
<accession>A0A1E3H8M0</accession>
<organism evidence="2 3">
    <name type="scientific">Methylobrevis pamukkalensis</name>
    <dbReference type="NCBI Taxonomy" id="1439726"/>
    <lineage>
        <taxon>Bacteria</taxon>
        <taxon>Pseudomonadati</taxon>
        <taxon>Pseudomonadota</taxon>
        <taxon>Alphaproteobacteria</taxon>
        <taxon>Hyphomicrobiales</taxon>
        <taxon>Pleomorphomonadaceae</taxon>
        <taxon>Methylobrevis</taxon>
    </lineage>
</organism>
<gene>
    <name evidence="2" type="primary">bdhA_1</name>
    <name evidence="2" type="ORF">A6302_00127</name>
</gene>
<evidence type="ECO:0000313" key="3">
    <source>
        <dbReference type="Proteomes" id="UP000094622"/>
    </source>
</evidence>
<dbReference type="AlphaFoldDB" id="A0A1E3H8M0"/>
<dbReference type="Pfam" id="PF00106">
    <property type="entry name" value="adh_short"/>
    <property type="match status" value="1"/>
</dbReference>
<dbReference type="Proteomes" id="UP000094622">
    <property type="component" value="Unassembled WGS sequence"/>
</dbReference>
<proteinExistence type="inferred from homology"/>
<dbReference type="InterPro" id="IPR050259">
    <property type="entry name" value="SDR"/>
</dbReference>
<evidence type="ECO:0000256" key="1">
    <source>
        <dbReference type="ARBA" id="ARBA00006484"/>
    </source>
</evidence>
<dbReference type="InterPro" id="IPR036291">
    <property type="entry name" value="NAD(P)-bd_dom_sf"/>
</dbReference>
<reference evidence="2 3" key="1">
    <citation type="submission" date="2016-07" db="EMBL/GenBank/DDBJ databases">
        <title>Draft Genome Sequence of Methylobrevis pamukkalensis PK2.</title>
        <authorList>
            <person name="Vasilenko O.V."/>
            <person name="Doronina N.V."/>
            <person name="Shmareva M.N."/>
            <person name="Tarlachkov S.V."/>
            <person name="Mustakhimov I."/>
            <person name="Trotsenko Y.A."/>
        </authorList>
    </citation>
    <scope>NUCLEOTIDE SEQUENCE [LARGE SCALE GENOMIC DNA]</scope>
    <source>
        <strain evidence="2 3">PK2</strain>
    </source>
</reference>
<keyword evidence="3" id="KW-1185">Reference proteome</keyword>
<dbReference type="InterPro" id="IPR002347">
    <property type="entry name" value="SDR_fam"/>
</dbReference>
<evidence type="ECO:0000313" key="2">
    <source>
        <dbReference type="EMBL" id="ODN72634.1"/>
    </source>
</evidence>
<dbReference type="PATRIC" id="fig|1439726.3.peg.133"/>
<dbReference type="PANTHER" id="PTHR42879:SF2">
    <property type="entry name" value="3-OXOACYL-[ACYL-CARRIER-PROTEIN] REDUCTASE FABG"/>
    <property type="match status" value="1"/>
</dbReference>
<dbReference type="PANTHER" id="PTHR42879">
    <property type="entry name" value="3-OXOACYL-(ACYL-CARRIER-PROTEIN) REDUCTASE"/>
    <property type="match status" value="1"/>
</dbReference>
<protein>
    <submittedName>
        <fullName evidence="2">D-beta-hydroxybutyrate dehydrogenase</fullName>
        <ecNumber evidence="2">1.1.1.30</ecNumber>
    </submittedName>
</protein>
<keyword evidence="2" id="KW-0560">Oxidoreductase</keyword>
<comment type="similarity">
    <text evidence="1">Belongs to the short-chain dehydrogenases/reductases (SDR) family.</text>
</comment>
<dbReference type="SUPFAM" id="SSF51735">
    <property type="entry name" value="NAD(P)-binding Rossmann-fold domains"/>
    <property type="match status" value="1"/>
</dbReference>
<sequence length="77" mass="7675">MSSTSAFKGRSAVVTGSTSGIGLAVATAFAKAGADVMLNGFGDPAEIETTRAALAAETGVRVLYSGADMAKPPRSPR</sequence>
<dbReference type="GO" id="GO:0003858">
    <property type="term" value="F:3-hydroxybutyrate dehydrogenase activity"/>
    <property type="evidence" value="ECO:0007669"/>
    <property type="project" value="UniProtKB-EC"/>
</dbReference>
<dbReference type="Gene3D" id="3.40.50.720">
    <property type="entry name" value="NAD(P)-binding Rossmann-like Domain"/>
    <property type="match status" value="1"/>
</dbReference>
<name>A0A1E3H8M0_9HYPH</name>